<organism evidence="11 12">
    <name type="scientific">Trichoderma cornu-damae</name>
    <dbReference type="NCBI Taxonomy" id="654480"/>
    <lineage>
        <taxon>Eukaryota</taxon>
        <taxon>Fungi</taxon>
        <taxon>Dikarya</taxon>
        <taxon>Ascomycota</taxon>
        <taxon>Pezizomycotina</taxon>
        <taxon>Sordariomycetes</taxon>
        <taxon>Hypocreomycetidae</taxon>
        <taxon>Hypocreales</taxon>
        <taxon>Hypocreaceae</taxon>
        <taxon>Trichoderma</taxon>
    </lineage>
</organism>
<accession>A0A9P8TU30</accession>
<dbReference type="InterPro" id="IPR013144">
    <property type="entry name" value="CRA_dom"/>
</dbReference>
<protein>
    <submittedName>
        <fullName evidence="11">Negative regulation of gluconeogenesis</fullName>
    </submittedName>
</protein>
<comment type="subcellular location">
    <subcellularLocation>
        <location evidence="2">Cytoplasm</location>
    </subcellularLocation>
</comment>
<keyword evidence="6 8" id="KW-0863">Zinc-finger</keyword>
<dbReference type="GO" id="GO:0043161">
    <property type="term" value="P:proteasome-mediated ubiquitin-dependent protein catabolic process"/>
    <property type="evidence" value="ECO:0007669"/>
    <property type="project" value="InterPro"/>
</dbReference>
<sequence>MADHENSTIKHSDHLLLDQPLLRLPHELLRKNFRAAHFTIEKDTSSLKSLLKDSATAALSGRASQQDVLKNLDAMIGRMRGVKRKLGVCAEEEGRLHAQTAARIQHLDELYTMRSVDDVKYEAWSRKRLDRLLADYLLRHGYNNSARELAAEKGMENLVDVDTFVGMSRIREALLSGSVAEALAWCTENKKELRKMESKLEFMLRLQQYIELIRTQSEPKLVEAIAHAKKYLTPYWNTYPKDVKHACGLLAIPPDGTATGLYGDLYKASRWSELADLFTTAHNSLLALPSVPLLHVALSSGLSALKTPACHSSTPKDDYPESATSALGHGVCPICSTELNDLARNVPYAHHTKSHVEHDLFLLPNGRVYSKERLEDYARKSGLPPNIVKDPLTGNVYLMELLKKVFIT</sequence>
<evidence type="ECO:0000313" key="12">
    <source>
        <dbReference type="Proteomes" id="UP000827724"/>
    </source>
</evidence>
<keyword evidence="5" id="KW-0479">Metal-binding</keyword>
<keyword evidence="7" id="KW-0862">Zinc</keyword>
<dbReference type="Pfam" id="PF10607">
    <property type="entry name" value="CTLH"/>
    <property type="match status" value="1"/>
</dbReference>
<dbReference type="SMART" id="SM00757">
    <property type="entry name" value="CRA"/>
    <property type="match status" value="1"/>
</dbReference>
<dbReference type="InterPro" id="IPR006594">
    <property type="entry name" value="LisH"/>
</dbReference>
<comment type="similarity">
    <text evidence="3">Belongs to the FYV10 family.</text>
</comment>
<evidence type="ECO:0000313" key="11">
    <source>
        <dbReference type="EMBL" id="KAH6605089.1"/>
    </source>
</evidence>
<dbReference type="Proteomes" id="UP000827724">
    <property type="component" value="Unassembled WGS sequence"/>
</dbReference>
<dbReference type="InterPro" id="IPR044063">
    <property type="entry name" value="ZF_RING_GID"/>
</dbReference>
<dbReference type="EMBL" id="JAIWOZ010000005">
    <property type="protein sequence ID" value="KAH6605089.1"/>
    <property type="molecule type" value="Genomic_DNA"/>
</dbReference>
<dbReference type="PROSITE" id="PS50896">
    <property type="entry name" value="LISH"/>
    <property type="match status" value="1"/>
</dbReference>
<feature type="domain" description="CTLH" evidence="9">
    <location>
        <begin position="163"/>
        <end position="220"/>
    </location>
</feature>
<dbReference type="PROSITE" id="PS50897">
    <property type="entry name" value="CTLH"/>
    <property type="match status" value="1"/>
</dbReference>
<evidence type="ECO:0000256" key="4">
    <source>
        <dbReference type="ARBA" id="ARBA00022490"/>
    </source>
</evidence>
<evidence type="ECO:0000256" key="3">
    <source>
        <dbReference type="ARBA" id="ARBA00010615"/>
    </source>
</evidence>
<dbReference type="InterPro" id="IPR045098">
    <property type="entry name" value="Fyv10_fam"/>
</dbReference>
<dbReference type="InterPro" id="IPR024964">
    <property type="entry name" value="CTLH/CRA"/>
</dbReference>
<evidence type="ECO:0000256" key="1">
    <source>
        <dbReference type="ARBA" id="ARBA00002343"/>
    </source>
</evidence>
<keyword evidence="12" id="KW-1185">Reference proteome</keyword>
<dbReference type="GO" id="GO:0061630">
    <property type="term" value="F:ubiquitin protein ligase activity"/>
    <property type="evidence" value="ECO:0007669"/>
    <property type="project" value="InterPro"/>
</dbReference>
<dbReference type="SMART" id="SM00668">
    <property type="entry name" value="CTLH"/>
    <property type="match status" value="1"/>
</dbReference>
<evidence type="ECO:0000259" key="10">
    <source>
        <dbReference type="PROSITE" id="PS51867"/>
    </source>
</evidence>
<dbReference type="GO" id="GO:0005737">
    <property type="term" value="C:cytoplasm"/>
    <property type="evidence" value="ECO:0007669"/>
    <property type="project" value="UniProtKB-SubCell"/>
</dbReference>
<evidence type="ECO:0000256" key="8">
    <source>
        <dbReference type="PROSITE-ProRule" id="PRU01215"/>
    </source>
</evidence>
<dbReference type="InterPro" id="IPR006595">
    <property type="entry name" value="CTLH_C"/>
</dbReference>
<dbReference type="OrthoDB" id="1933455at2759"/>
<evidence type="ECO:0000256" key="5">
    <source>
        <dbReference type="ARBA" id="ARBA00022723"/>
    </source>
</evidence>
<dbReference type="AlphaFoldDB" id="A0A9P8TU30"/>
<feature type="domain" description="RING-Gid-type" evidence="10">
    <location>
        <begin position="332"/>
        <end position="393"/>
    </location>
</feature>
<name>A0A9P8TU30_9HYPO</name>
<dbReference type="GO" id="GO:0008270">
    <property type="term" value="F:zinc ion binding"/>
    <property type="evidence" value="ECO:0007669"/>
    <property type="project" value="UniProtKB-KW"/>
</dbReference>
<proteinExistence type="inferred from homology"/>
<dbReference type="GO" id="GO:0034657">
    <property type="term" value="C:GID complex"/>
    <property type="evidence" value="ECO:0007669"/>
    <property type="project" value="TreeGrafter"/>
</dbReference>
<gene>
    <name evidence="11" type="ORF">Trco_006796</name>
</gene>
<dbReference type="GO" id="GO:0005634">
    <property type="term" value="C:nucleus"/>
    <property type="evidence" value="ECO:0007669"/>
    <property type="project" value="TreeGrafter"/>
</dbReference>
<dbReference type="SMART" id="SM00667">
    <property type="entry name" value="LisH"/>
    <property type="match status" value="1"/>
</dbReference>
<evidence type="ECO:0000256" key="7">
    <source>
        <dbReference type="ARBA" id="ARBA00022833"/>
    </source>
</evidence>
<dbReference type="PANTHER" id="PTHR12170:SF2">
    <property type="entry name" value="E3 UBIQUITIN-PROTEIN TRANSFERASE MAEA"/>
    <property type="match status" value="1"/>
</dbReference>
<evidence type="ECO:0000259" key="9">
    <source>
        <dbReference type="PROSITE" id="PS50897"/>
    </source>
</evidence>
<reference evidence="11" key="1">
    <citation type="submission" date="2021-08" db="EMBL/GenBank/DDBJ databases">
        <title>Chromosome-Level Trichoderma cornu-damae using Hi-C Data.</title>
        <authorList>
            <person name="Kim C.S."/>
        </authorList>
    </citation>
    <scope>NUCLEOTIDE SEQUENCE</scope>
    <source>
        <strain evidence="11">KA19-0412C</strain>
    </source>
</reference>
<evidence type="ECO:0000256" key="6">
    <source>
        <dbReference type="ARBA" id="ARBA00022771"/>
    </source>
</evidence>
<dbReference type="PANTHER" id="PTHR12170">
    <property type="entry name" value="MACROPHAGE ERYTHROBLAST ATTACHER-RELATED"/>
    <property type="match status" value="1"/>
</dbReference>
<feature type="zinc finger region" description="RING-Gid-type" evidence="8">
    <location>
        <begin position="332"/>
        <end position="393"/>
    </location>
</feature>
<keyword evidence="4" id="KW-0963">Cytoplasm</keyword>
<comment type="function">
    <text evidence="1">Involved in the proteasome-dependent degradation of fructose-1,6-bisphosphatase.</text>
</comment>
<dbReference type="PROSITE" id="PS51867">
    <property type="entry name" value="ZF_RING_GID"/>
    <property type="match status" value="1"/>
</dbReference>
<evidence type="ECO:0000256" key="2">
    <source>
        <dbReference type="ARBA" id="ARBA00004496"/>
    </source>
</evidence>
<comment type="caution">
    <text evidence="11">The sequence shown here is derived from an EMBL/GenBank/DDBJ whole genome shotgun (WGS) entry which is preliminary data.</text>
</comment>